<dbReference type="STRING" id="387005.A0A183HMX0"/>
<feature type="domain" description="CEP-1 C-terminal SAM" evidence="1">
    <location>
        <begin position="88"/>
        <end position="157"/>
    </location>
</feature>
<dbReference type="Proteomes" id="UP000267606">
    <property type="component" value="Unassembled WGS sequence"/>
</dbReference>
<dbReference type="InterPro" id="IPR013761">
    <property type="entry name" value="SAM/pointed_sf"/>
</dbReference>
<evidence type="ECO:0000313" key="2">
    <source>
        <dbReference type="EMBL" id="VDO57629.1"/>
    </source>
</evidence>
<evidence type="ECO:0000313" key="4">
    <source>
        <dbReference type="WBParaSite" id="OFLC_0000883101-mRNA-1"/>
    </source>
</evidence>
<proteinExistence type="predicted"/>
<sequence length="189" mass="21545">MRIFRLSLGNKRPAARHYPAVAEVVSVSSKNTPQQAWDDDDTIYSLQIRGRHLYKLLCSIVGNFELTRSLLKEKSQRSEKDKLMVSDSFGSLSQNTPIDSWLNTLELSKYKQLFADQSLYVIADLEGIINKTYLLSIGITEEDTTKMLNSYLAWFNIFNSQRLSSLSSEGSTIRVQRTRVNGSFRTPHS</sequence>
<accession>A0A183HMX0</accession>
<evidence type="ECO:0000259" key="1">
    <source>
        <dbReference type="Pfam" id="PF21907"/>
    </source>
</evidence>
<reference evidence="4" key="1">
    <citation type="submission" date="2016-06" db="UniProtKB">
        <authorList>
            <consortium name="WormBaseParasite"/>
        </authorList>
    </citation>
    <scope>IDENTIFICATION</scope>
</reference>
<dbReference type="Pfam" id="PF21907">
    <property type="entry name" value="SAM_CEP-1_C"/>
    <property type="match status" value="1"/>
</dbReference>
<keyword evidence="3" id="KW-1185">Reference proteome</keyword>
<dbReference type="EMBL" id="UZAJ01010313">
    <property type="protein sequence ID" value="VDO57629.1"/>
    <property type="molecule type" value="Genomic_DNA"/>
</dbReference>
<reference evidence="2 3" key="2">
    <citation type="submission" date="2018-11" db="EMBL/GenBank/DDBJ databases">
        <authorList>
            <consortium name="Pathogen Informatics"/>
        </authorList>
    </citation>
    <scope>NUCLEOTIDE SEQUENCE [LARGE SCALE GENOMIC DNA]</scope>
</reference>
<dbReference type="SUPFAM" id="SSF47719">
    <property type="entry name" value="p53 tetramerization domain"/>
    <property type="match status" value="1"/>
</dbReference>
<dbReference type="InterPro" id="IPR054106">
    <property type="entry name" value="CEP-1_C"/>
</dbReference>
<organism evidence="4">
    <name type="scientific">Onchocerca flexuosa</name>
    <dbReference type="NCBI Taxonomy" id="387005"/>
    <lineage>
        <taxon>Eukaryota</taxon>
        <taxon>Metazoa</taxon>
        <taxon>Ecdysozoa</taxon>
        <taxon>Nematoda</taxon>
        <taxon>Chromadorea</taxon>
        <taxon>Rhabditida</taxon>
        <taxon>Spirurina</taxon>
        <taxon>Spiruromorpha</taxon>
        <taxon>Filarioidea</taxon>
        <taxon>Onchocercidae</taxon>
        <taxon>Onchocerca</taxon>
    </lineage>
</organism>
<dbReference type="InterPro" id="IPR036674">
    <property type="entry name" value="p53_tetramer_sf"/>
</dbReference>
<dbReference type="SUPFAM" id="SSF47769">
    <property type="entry name" value="SAM/Pointed domain"/>
    <property type="match status" value="1"/>
</dbReference>
<dbReference type="GO" id="GO:0051262">
    <property type="term" value="P:protein tetramerization"/>
    <property type="evidence" value="ECO:0007669"/>
    <property type="project" value="InterPro"/>
</dbReference>
<dbReference type="WBParaSite" id="OFLC_0000883101-mRNA-1">
    <property type="protein sequence ID" value="OFLC_0000883101-mRNA-1"/>
    <property type="gene ID" value="OFLC_0000883101"/>
</dbReference>
<evidence type="ECO:0000313" key="3">
    <source>
        <dbReference type="Proteomes" id="UP000267606"/>
    </source>
</evidence>
<dbReference type="AlphaFoldDB" id="A0A183HMX0"/>
<protein>
    <submittedName>
        <fullName evidence="4">SAM domain-containing protein</fullName>
    </submittedName>
</protein>
<gene>
    <name evidence="2" type="ORF">OFLC_LOCUS8832</name>
</gene>
<name>A0A183HMX0_9BILA</name>